<dbReference type="HAMAP" id="MF_00038">
    <property type="entry name" value="MraY"/>
    <property type="match status" value="1"/>
</dbReference>
<dbReference type="Pfam" id="PF00953">
    <property type="entry name" value="Glycos_transf_4"/>
    <property type="match status" value="1"/>
</dbReference>
<comment type="caution">
    <text evidence="10">The sequence shown here is derived from an EMBL/GenBank/DDBJ whole genome shotgun (WGS) entry which is preliminary data.</text>
</comment>
<dbReference type="GO" id="GO:0046872">
    <property type="term" value="F:metal ion binding"/>
    <property type="evidence" value="ECO:0007669"/>
    <property type="project" value="UniProtKB-KW"/>
</dbReference>
<evidence type="ECO:0000256" key="2">
    <source>
        <dbReference type="ARBA" id="ARBA00005583"/>
    </source>
</evidence>
<dbReference type="HOGENOM" id="CLU_023982_0_1_9"/>
<feature type="transmembrane region" description="Helical" evidence="7">
    <location>
        <begin position="244"/>
        <end position="263"/>
    </location>
</feature>
<dbReference type="InterPro" id="IPR003524">
    <property type="entry name" value="PNAcMuramoyl-5peptid_Trfase"/>
</dbReference>
<feature type="transmembrane region" description="Helical" evidence="7">
    <location>
        <begin position="99"/>
        <end position="120"/>
    </location>
</feature>
<keyword evidence="7 9" id="KW-0460">Magnesium</keyword>
<evidence type="ECO:0000256" key="4">
    <source>
        <dbReference type="ARBA" id="ARBA00022692"/>
    </source>
</evidence>
<evidence type="ECO:0000256" key="3">
    <source>
        <dbReference type="ARBA" id="ARBA00022679"/>
    </source>
</evidence>
<keyword evidence="7" id="KW-0132">Cell division</keyword>
<gene>
    <name evidence="7" type="primary">mraY</name>
    <name evidence="10" type="ORF">HMPREF0367_00480</name>
</gene>
<dbReference type="InterPro" id="IPR000715">
    <property type="entry name" value="Glycosyl_transferase_4"/>
</dbReference>
<dbReference type="Proteomes" id="UP000016658">
    <property type="component" value="Unassembled WGS sequence"/>
</dbReference>
<dbReference type="GO" id="GO:0005886">
    <property type="term" value="C:plasma membrane"/>
    <property type="evidence" value="ECO:0007669"/>
    <property type="project" value="UniProtKB-SubCell"/>
</dbReference>
<organism evidence="10 11">
    <name type="scientific">Faecalitalea cylindroides ATCC 27803</name>
    <dbReference type="NCBI Taxonomy" id="649755"/>
    <lineage>
        <taxon>Bacteria</taxon>
        <taxon>Bacillati</taxon>
        <taxon>Bacillota</taxon>
        <taxon>Erysipelotrichia</taxon>
        <taxon>Erysipelotrichales</taxon>
        <taxon>Erysipelotrichaceae</taxon>
        <taxon>Faecalitalea</taxon>
    </lineage>
</organism>
<dbReference type="AlphaFoldDB" id="U2P7T1"/>
<comment type="similarity">
    <text evidence="2 7">Belongs to the glycosyltransferase 4 family. MraY subfamily.</text>
</comment>
<dbReference type="GO" id="GO:0071555">
    <property type="term" value="P:cell wall organization"/>
    <property type="evidence" value="ECO:0007669"/>
    <property type="project" value="UniProtKB-KW"/>
</dbReference>
<dbReference type="PATRIC" id="fig|649755.3.peg.439"/>
<keyword evidence="7 9" id="KW-0479">Metal-binding</keyword>
<accession>U2P7T1</accession>
<dbReference type="InterPro" id="IPR018480">
    <property type="entry name" value="PNAcMuramoyl-5peptid_Trfase_CS"/>
</dbReference>
<dbReference type="EC" id="2.7.8.13" evidence="7 8"/>
<keyword evidence="4 7" id="KW-0812">Transmembrane</keyword>
<feature type="transmembrane region" description="Helical" evidence="7">
    <location>
        <begin position="132"/>
        <end position="151"/>
    </location>
</feature>
<keyword evidence="7" id="KW-0961">Cell wall biogenesis/degradation</keyword>
<evidence type="ECO:0000256" key="7">
    <source>
        <dbReference type="HAMAP-Rule" id="MF_00038"/>
    </source>
</evidence>
<comment type="catalytic activity">
    <reaction evidence="7">
        <text>UDP-N-acetyl-alpha-D-muramoyl-L-alanyl-gamma-D-glutamyl-meso-2,6-diaminopimeloyl-D-alanyl-D-alanine + di-trans,octa-cis-undecaprenyl phosphate = di-trans,octa-cis-undecaprenyl diphospho-N-acetyl-alpha-D-muramoyl-L-alanyl-D-glutamyl-meso-2,6-diaminopimeloyl-D-alanyl-D-alanine + UMP</text>
        <dbReference type="Rhea" id="RHEA:28386"/>
        <dbReference type="ChEBI" id="CHEBI:57865"/>
        <dbReference type="ChEBI" id="CHEBI:60392"/>
        <dbReference type="ChEBI" id="CHEBI:61386"/>
        <dbReference type="ChEBI" id="CHEBI:61387"/>
        <dbReference type="EC" id="2.7.8.13"/>
    </reaction>
</comment>
<dbReference type="Pfam" id="PF10555">
    <property type="entry name" value="MraY_sig1"/>
    <property type="match status" value="1"/>
</dbReference>
<dbReference type="GO" id="GO:0051992">
    <property type="term" value="F:UDP-N-acetylmuramoyl-L-alanyl-D-glutamyl-meso-2,6-diaminopimelyl-D-alanyl-D-alanine:undecaprenyl-phosphate transferase activity"/>
    <property type="evidence" value="ECO:0007669"/>
    <property type="project" value="RHEA"/>
</dbReference>
<protein>
    <recommendedName>
        <fullName evidence="7 8">Phospho-N-acetylmuramoyl-pentapeptide-transferase</fullName>
        <ecNumber evidence="7 8">2.7.8.13</ecNumber>
    </recommendedName>
    <alternativeName>
        <fullName evidence="7">UDP-MurNAc-pentapeptide phosphotransferase</fullName>
    </alternativeName>
</protein>
<keyword evidence="7" id="KW-0133">Cell shape</keyword>
<evidence type="ECO:0000313" key="10">
    <source>
        <dbReference type="EMBL" id="ERK46545.1"/>
    </source>
</evidence>
<dbReference type="CDD" id="cd06852">
    <property type="entry name" value="GT_MraY"/>
    <property type="match status" value="1"/>
</dbReference>
<feature type="binding site" evidence="9">
    <location>
        <position position="248"/>
    </location>
    <ligand>
        <name>Mg(2+)</name>
        <dbReference type="ChEBI" id="CHEBI:18420"/>
    </ligand>
</feature>
<comment type="cofactor">
    <cofactor evidence="7 9">
        <name>Mg(2+)</name>
        <dbReference type="ChEBI" id="CHEBI:18420"/>
    </cofactor>
</comment>
<evidence type="ECO:0000256" key="5">
    <source>
        <dbReference type="ARBA" id="ARBA00022989"/>
    </source>
</evidence>
<keyword evidence="6 7" id="KW-0472">Membrane</keyword>
<feature type="transmembrane region" description="Helical" evidence="7">
    <location>
        <begin position="66"/>
        <end position="87"/>
    </location>
</feature>
<keyword evidence="7" id="KW-0573">Peptidoglycan synthesis</keyword>
<evidence type="ECO:0000256" key="1">
    <source>
        <dbReference type="ARBA" id="ARBA00004141"/>
    </source>
</evidence>
<evidence type="ECO:0000256" key="8">
    <source>
        <dbReference type="NCBIfam" id="TIGR00445"/>
    </source>
</evidence>
<evidence type="ECO:0000256" key="6">
    <source>
        <dbReference type="ARBA" id="ARBA00023136"/>
    </source>
</evidence>
<feature type="transmembrane region" description="Helical" evidence="7">
    <location>
        <begin position="319"/>
        <end position="339"/>
    </location>
</feature>
<feature type="transmembrane region" description="Helical" evidence="7">
    <location>
        <begin position="20"/>
        <end position="45"/>
    </location>
</feature>
<dbReference type="NCBIfam" id="TIGR00445">
    <property type="entry name" value="mraY"/>
    <property type="match status" value="1"/>
</dbReference>
<feature type="transmembrane region" description="Helical" evidence="7">
    <location>
        <begin position="157"/>
        <end position="180"/>
    </location>
</feature>
<proteinExistence type="inferred from homology"/>
<dbReference type="GO" id="GO:0008360">
    <property type="term" value="P:regulation of cell shape"/>
    <property type="evidence" value="ECO:0007669"/>
    <property type="project" value="UniProtKB-KW"/>
</dbReference>
<dbReference type="PROSITE" id="PS01348">
    <property type="entry name" value="MRAY_2"/>
    <property type="match status" value="1"/>
</dbReference>
<feature type="transmembrane region" description="Helical" evidence="7">
    <location>
        <begin position="192"/>
        <end position="214"/>
    </location>
</feature>
<comment type="subcellular location">
    <subcellularLocation>
        <location evidence="7">Cell membrane</location>
        <topology evidence="7">Multi-pass membrane protein</topology>
    </subcellularLocation>
    <subcellularLocation>
        <location evidence="1">Membrane</location>
        <topology evidence="1">Multi-pass membrane protein</topology>
    </subcellularLocation>
</comment>
<keyword evidence="7" id="KW-0131">Cell cycle</keyword>
<name>U2P7T1_9FIRM</name>
<dbReference type="GO" id="GO:0008963">
    <property type="term" value="F:phospho-N-acetylmuramoyl-pentapeptide-transferase activity"/>
    <property type="evidence" value="ECO:0007669"/>
    <property type="project" value="UniProtKB-UniRule"/>
</dbReference>
<dbReference type="PROSITE" id="PS01347">
    <property type="entry name" value="MRAY_1"/>
    <property type="match status" value="1"/>
</dbReference>
<comment type="function">
    <text evidence="7">Catalyzes the initial step of the lipid cycle reactions in the biosynthesis of the cell wall peptidoglycan: transfers peptidoglycan precursor phospho-MurNAc-pentapeptide from UDP-MurNAc-pentapeptide onto the lipid carrier undecaprenyl phosphate, yielding undecaprenyl-pyrophosphoryl-MurNAc-pentapeptide, known as lipid I.</text>
</comment>
<keyword evidence="3 7" id="KW-0808">Transferase</keyword>
<dbReference type="PANTHER" id="PTHR22926">
    <property type="entry name" value="PHOSPHO-N-ACETYLMURAMOYL-PENTAPEPTIDE-TRANSFERASE"/>
    <property type="match status" value="1"/>
</dbReference>
<evidence type="ECO:0000313" key="11">
    <source>
        <dbReference type="Proteomes" id="UP000016658"/>
    </source>
</evidence>
<keyword evidence="5 7" id="KW-1133">Transmembrane helix</keyword>
<evidence type="ECO:0000256" key="9">
    <source>
        <dbReference type="PIRSR" id="PIRSR600715-1"/>
    </source>
</evidence>
<dbReference type="PANTHER" id="PTHR22926:SF5">
    <property type="entry name" value="PHOSPHO-N-ACETYLMURAMOYL-PENTAPEPTIDE-TRANSFERASE HOMOLOG"/>
    <property type="match status" value="1"/>
</dbReference>
<comment type="pathway">
    <text evidence="7">Cell wall biogenesis; peptidoglycan biosynthesis.</text>
</comment>
<dbReference type="UniPathway" id="UPA00219"/>
<dbReference type="GO" id="GO:0009252">
    <property type="term" value="P:peptidoglycan biosynthetic process"/>
    <property type="evidence" value="ECO:0007669"/>
    <property type="project" value="UniProtKB-UniRule"/>
</dbReference>
<dbReference type="EMBL" id="AWVI01000021">
    <property type="protein sequence ID" value="ERK46545.1"/>
    <property type="molecule type" value="Genomic_DNA"/>
</dbReference>
<keyword evidence="7" id="KW-1003">Cell membrane</keyword>
<feature type="transmembrane region" description="Helical" evidence="7">
    <location>
        <begin position="269"/>
        <end position="292"/>
    </location>
</feature>
<feature type="binding site" evidence="9">
    <location>
        <position position="188"/>
    </location>
    <ligand>
        <name>Mg(2+)</name>
        <dbReference type="ChEBI" id="CHEBI:18420"/>
    </ligand>
</feature>
<dbReference type="GO" id="GO:0051301">
    <property type="term" value="P:cell division"/>
    <property type="evidence" value="ECO:0007669"/>
    <property type="project" value="UniProtKB-KW"/>
</dbReference>
<reference evidence="10 11" key="1">
    <citation type="submission" date="2013-06" db="EMBL/GenBank/DDBJ databases">
        <authorList>
            <person name="Weinstock G."/>
            <person name="Sodergren E."/>
            <person name="Lobos E.A."/>
            <person name="Fulton L."/>
            <person name="Fulton R."/>
            <person name="Courtney L."/>
            <person name="Fronick C."/>
            <person name="O'Laughlin M."/>
            <person name="Godfrey J."/>
            <person name="Wilson R.M."/>
            <person name="Miner T."/>
            <person name="Farmer C."/>
            <person name="Delehaunty K."/>
            <person name="Cordes M."/>
            <person name="Minx P."/>
            <person name="Tomlinson C."/>
            <person name="Chen J."/>
            <person name="Wollam A."/>
            <person name="Pepin K.H."/>
            <person name="Bhonagiri V."/>
            <person name="Zhang X."/>
            <person name="Warren W."/>
            <person name="Mitreva M."/>
            <person name="Mardis E.R."/>
            <person name="Wilson R.K."/>
        </authorList>
    </citation>
    <scope>NUCLEOTIDE SEQUENCE [LARGE SCALE GENOMIC DNA]</scope>
    <source>
        <strain evidence="10 11">ATCC 27803</strain>
    </source>
</reference>
<sequence length="340" mass="38297">MFDVTIYLNEWRDIMEFSNGFYMIIGFILCLVLMFVIMPPMINYLHKIKFGQTEREEGLESHKKKNGTPTMGGIAFILVPVVVYFLMSLFTPFKLDMNTGIILLAFVGYGLIGFIDDYIIVVKKDNEGLKPAYKFALQSILAVIFFFIYQTSSSTEIWIPIIDVTFDLGYFYFILVFIMFTAETNAVNFTDGLDGLCSGQMIIALIPFLCFALIQGVDNVAFLIVLVIASLLGYLKFNKHPAKIFMGDTGSLALGGLIAAIAMVLKQEILLVIIGFVFVAEVLSVIIQVTYYKKTHKRIFKMAPLHHHFEKCGWSETKVVTRFWLVGVVLAVIGLILGVM</sequence>